<protein>
    <submittedName>
        <fullName evidence="2">Protocatechuate 3,4-dioxygenase</fullName>
    </submittedName>
</protein>
<dbReference type="InterPro" id="IPR004183">
    <property type="entry name" value="Xdiol_dOase_suB"/>
</dbReference>
<keyword evidence="2" id="KW-0223">Dioxygenase</keyword>
<reference evidence="3" key="1">
    <citation type="submission" date="2019-06" db="EMBL/GenBank/DDBJ databases">
        <title>The complete genome of Emcibacter congregatus ZYLT.</title>
        <authorList>
            <person name="Zhao Z."/>
        </authorList>
    </citation>
    <scope>NUCLEOTIDE SEQUENCE [LARGE SCALE GENOMIC DNA]</scope>
    <source>
        <strain evidence="3">MCCC 1A06723</strain>
    </source>
</reference>
<dbReference type="GO" id="GO:0008198">
    <property type="term" value="F:ferrous iron binding"/>
    <property type="evidence" value="ECO:0007669"/>
    <property type="project" value="InterPro"/>
</dbReference>
<dbReference type="SUPFAM" id="SSF53213">
    <property type="entry name" value="LigB-like"/>
    <property type="match status" value="1"/>
</dbReference>
<dbReference type="Pfam" id="PF02900">
    <property type="entry name" value="LigB"/>
    <property type="match status" value="1"/>
</dbReference>
<dbReference type="RefSeq" id="WP_139940865.1">
    <property type="nucleotide sequence ID" value="NZ_JBHSYP010000006.1"/>
</dbReference>
<dbReference type="Proteomes" id="UP000319148">
    <property type="component" value="Unassembled WGS sequence"/>
</dbReference>
<feature type="domain" description="Extradiol ring-cleavage dioxygenase class III enzyme subunit B" evidence="1">
    <location>
        <begin position="8"/>
        <end position="265"/>
    </location>
</feature>
<proteinExistence type="predicted"/>
<evidence type="ECO:0000259" key="1">
    <source>
        <dbReference type="Pfam" id="PF02900"/>
    </source>
</evidence>
<organism evidence="2 3">
    <name type="scientific">Emcibacter nanhaiensis</name>
    <dbReference type="NCBI Taxonomy" id="1505037"/>
    <lineage>
        <taxon>Bacteria</taxon>
        <taxon>Pseudomonadati</taxon>
        <taxon>Pseudomonadota</taxon>
        <taxon>Alphaproteobacteria</taxon>
        <taxon>Emcibacterales</taxon>
        <taxon>Emcibacteraceae</taxon>
        <taxon>Emcibacter</taxon>
    </lineage>
</organism>
<keyword evidence="2" id="KW-0560">Oxidoreductase</keyword>
<dbReference type="Gene3D" id="3.40.830.10">
    <property type="entry name" value="LigB-like"/>
    <property type="match status" value="1"/>
</dbReference>
<dbReference type="AlphaFoldDB" id="A0A501PIY8"/>
<evidence type="ECO:0000313" key="3">
    <source>
        <dbReference type="Proteomes" id="UP000319148"/>
    </source>
</evidence>
<comment type="caution">
    <text evidence="2">The sequence shown here is derived from an EMBL/GenBank/DDBJ whole genome shotgun (WGS) entry which is preliminary data.</text>
</comment>
<accession>A0A501PIY8</accession>
<dbReference type="EMBL" id="VFIY01000010">
    <property type="protein sequence ID" value="TPD59894.1"/>
    <property type="molecule type" value="Genomic_DNA"/>
</dbReference>
<gene>
    <name evidence="2" type="ORF">FIV46_10465</name>
</gene>
<dbReference type="GO" id="GO:0016702">
    <property type="term" value="F:oxidoreductase activity, acting on single donors with incorporation of molecular oxygen, incorporation of two atoms of oxygen"/>
    <property type="evidence" value="ECO:0007669"/>
    <property type="project" value="UniProtKB-ARBA"/>
</dbReference>
<dbReference type="OrthoDB" id="8673673at2"/>
<keyword evidence="3" id="KW-1185">Reference proteome</keyword>
<sequence length="274" mass="30006">MAEIVGGFLLPHDPLITADPSSPPKEQADAVMNAYAHIGNRLNELDIDTVIVIGDDHYTVFGPHCLPRCLIVTGEASGPVEPWVGLPQKQMRINQPLATHIMQHGFDTGIDWAVAKSIVLDHSTSQPIHLCFIDNPKISAIPVLVNSGVEPLISNKRCYEIGRNMREAVQSWDGAERVAIFGTGGISHWVGMPDMGRVNVEWDKRIMGYIENGDMDSFLALSDEEIIEQSGNGGLEIKNWMVAMGFVEGGKGEMIEYQPIPQWVTGCGFMEVAA</sequence>
<evidence type="ECO:0000313" key="2">
    <source>
        <dbReference type="EMBL" id="TPD59894.1"/>
    </source>
</evidence>
<name>A0A501PIY8_9PROT</name>